<keyword evidence="6 13" id="KW-0732">Signal</keyword>
<keyword evidence="10" id="KW-0143">Chaperone</keyword>
<dbReference type="Gene3D" id="2.50.20.10">
    <property type="entry name" value="Lipoprotein localisation LolA/LolB/LppX"/>
    <property type="match status" value="1"/>
</dbReference>
<evidence type="ECO:0000256" key="8">
    <source>
        <dbReference type="ARBA" id="ARBA00023136"/>
    </source>
</evidence>
<dbReference type="GO" id="GO:0015031">
    <property type="term" value="P:protein transport"/>
    <property type="evidence" value="ECO:0007669"/>
    <property type="project" value="UniProtKB-KW"/>
</dbReference>
<dbReference type="CDD" id="cd16326">
    <property type="entry name" value="LolB"/>
    <property type="match status" value="1"/>
</dbReference>
<keyword evidence="8" id="KW-0472">Membrane</keyword>
<evidence type="ECO:0000256" key="6">
    <source>
        <dbReference type="ARBA" id="ARBA00022729"/>
    </source>
</evidence>
<feature type="signal peptide" evidence="13">
    <location>
        <begin position="1"/>
        <end position="21"/>
    </location>
</feature>
<evidence type="ECO:0000256" key="4">
    <source>
        <dbReference type="ARBA" id="ARBA00016202"/>
    </source>
</evidence>
<dbReference type="HOGENOM" id="CLU_092816_3_1_4"/>
<sequence>MNKTLPAFCTAALLLAGCAGINTVPTQWQPPRDTPDFAADGRLAVQSEGKGSYANFDWTQSGGVQTIDINTPLGNTLGQLCRDAEGVLAVNAKGERFEAANAQELSRSLLGFELPLQYLDQWADGRWAAGEAHQITAAGSLRQAGWDIERSAREDGSVRTLAISNGKLSLRLVFDSMRPSENSADAPNRCAARKQP</sequence>
<keyword evidence="12 14" id="KW-0449">Lipoprotein</keyword>
<evidence type="ECO:0000256" key="7">
    <source>
        <dbReference type="ARBA" id="ARBA00022927"/>
    </source>
</evidence>
<dbReference type="Proteomes" id="UP000004105">
    <property type="component" value="Unassembled WGS sequence"/>
</dbReference>
<comment type="similarity">
    <text evidence="2">Belongs to the LolB family.</text>
</comment>
<dbReference type="GO" id="GO:0009279">
    <property type="term" value="C:cell outer membrane"/>
    <property type="evidence" value="ECO:0007669"/>
    <property type="project" value="UniProtKB-SubCell"/>
</dbReference>
<dbReference type="SUPFAM" id="SSF89392">
    <property type="entry name" value="Prokaryotic lipoproteins and lipoprotein localization factors"/>
    <property type="match status" value="1"/>
</dbReference>
<dbReference type="EMBL" id="AFAY01000029">
    <property type="protein sequence ID" value="EGF10958.1"/>
    <property type="molecule type" value="Genomic_DNA"/>
</dbReference>
<name>F2BCH4_9NEIS</name>
<reference evidence="14 15" key="1">
    <citation type="submission" date="2011-02" db="EMBL/GenBank/DDBJ databases">
        <authorList>
            <person name="Muzny D."/>
            <person name="Qin X."/>
            <person name="Deng J."/>
            <person name="Jiang H."/>
            <person name="Liu Y."/>
            <person name="Qu J."/>
            <person name="Song X.-Z."/>
            <person name="Zhang L."/>
            <person name="Thornton R."/>
            <person name="Coyle M."/>
            <person name="Francisco L."/>
            <person name="Jackson L."/>
            <person name="Javaid M."/>
            <person name="Korchina V."/>
            <person name="Kovar C."/>
            <person name="Mata R."/>
            <person name="Mathew T."/>
            <person name="Ngo R."/>
            <person name="Nguyen L."/>
            <person name="Nguyen N."/>
            <person name="Okwuonu G."/>
            <person name="Ongeri F."/>
            <person name="Pham C."/>
            <person name="Simmons D."/>
            <person name="Wilczek-Boney K."/>
            <person name="Hale W."/>
            <person name="Jakkamsetti A."/>
            <person name="Pham P."/>
            <person name="Ruth R."/>
            <person name="San Lucas F."/>
            <person name="Warren J."/>
            <person name="Zhang J."/>
            <person name="Zhao Z."/>
            <person name="Zhou C."/>
            <person name="Zhu D."/>
            <person name="Lee S."/>
            <person name="Bess C."/>
            <person name="Blankenburg K."/>
            <person name="Forbes L."/>
            <person name="Fu Q."/>
            <person name="Gubbala S."/>
            <person name="Hirani K."/>
            <person name="Jayaseelan J.C."/>
            <person name="Lara F."/>
            <person name="Munidasa M."/>
            <person name="Palculict T."/>
            <person name="Patil S."/>
            <person name="Pu L.-L."/>
            <person name="Saada N."/>
            <person name="Tang L."/>
            <person name="Weissenberger G."/>
            <person name="Zhu Y."/>
            <person name="Hemphill L."/>
            <person name="Shang Y."/>
            <person name="Youmans B."/>
            <person name="Ayvaz T."/>
            <person name="Ross M."/>
            <person name="Santibanez J."/>
            <person name="Aqrawi P."/>
            <person name="Gross S."/>
            <person name="Joshi V."/>
            <person name="Fowler G."/>
            <person name="Nazareth L."/>
            <person name="Reid J."/>
            <person name="Worley K."/>
            <person name="Petrosino J."/>
            <person name="Highlander S."/>
            <person name="Gibbs R."/>
        </authorList>
    </citation>
    <scope>NUCLEOTIDE SEQUENCE [LARGE SCALE GENOMIC DNA]</scope>
    <source>
        <strain evidence="14 15">ATCC BAA-1200</strain>
    </source>
</reference>
<dbReference type="PROSITE" id="PS51257">
    <property type="entry name" value="PROKAR_LIPOPROTEIN"/>
    <property type="match status" value="1"/>
</dbReference>
<evidence type="ECO:0000256" key="10">
    <source>
        <dbReference type="ARBA" id="ARBA00023186"/>
    </source>
</evidence>
<evidence type="ECO:0000313" key="15">
    <source>
        <dbReference type="Proteomes" id="UP000004105"/>
    </source>
</evidence>
<evidence type="ECO:0000256" key="12">
    <source>
        <dbReference type="ARBA" id="ARBA00023288"/>
    </source>
</evidence>
<evidence type="ECO:0000256" key="11">
    <source>
        <dbReference type="ARBA" id="ARBA00023237"/>
    </source>
</evidence>
<dbReference type="OrthoDB" id="5296388at2"/>
<keyword evidence="7" id="KW-0653">Protein transport</keyword>
<evidence type="ECO:0000256" key="1">
    <source>
        <dbReference type="ARBA" id="ARBA00004459"/>
    </source>
</evidence>
<organism evidence="14 15">
    <name type="scientific">Neisseria bacilliformis ATCC BAA-1200</name>
    <dbReference type="NCBI Taxonomy" id="888742"/>
    <lineage>
        <taxon>Bacteria</taxon>
        <taxon>Pseudomonadati</taxon>
        <taxon>Pseudomonadota</taxon>
        <taxon>Betaproteobacteria</taxon>
        <taxon>Neisseriales</taxon>
        <taxon>Neisseriaceae</taxon>
        <taxon>Neisseria</taxon>
    </lineage>
</organism>
<evidence type="ECO:0000256" key="5">
    <source>
        <dbReference type="ARBA" id="ARBA00022448"/>
    </source>
</evidence>
<evidence type="ECO:0000256" key="3">
    <source>
        <dbReference type="ARBA" id="ARBA00011245"/>
    </source>
</evidence>
<proteinExistence type="inferred from homology"/>
<gene>
    <name evidence="14" type="primary">lolB</name>
    <name evidence="14" type="ORF">HMPREF9123_1429</name>
</gene>
<dbReference type="Pfam" id="PF03550">
    <property type="entry name" value="LolB"/>
    <property type="match status" value="1"/>
</dbReference>
<protein>
    <recommendedName>
        <fullName evidence="4">Outer-membrane lipoprotein LolB</fullName>
    </recommendedName>
</protein>
<accession>F2BCH4</accession>
<comment type="subcellular location">
    <subcellularLocation>
        <location evidence="1">Cell outer membrane</location>
        <topology evidence="1">Lipid-anchor</topology>
    </subcellularLocation>
</comment>
<comment type="caution">
    <text evidence="14">The sequence shown here is derived from an EMBL/GenBank/DDBJ whole genome shotgun (WGS) entry which is preliminary data.</text>
</comment>
<keyword evidence="15" id="KW-1185">Reference proteome</keyword>
<evidence type="ECO:0000256" key="13">
    <source>
        <dbReference type="SAM" id="SignalP"/>
    </source>
</evidence>
<keyword evidence="11" id="KW-0998">Cell outer membrane</keyword>
<dbReference type="RefSeq" id="WP_007342438.1">
    <property type="nucleotide sequence ID" value="NZ_GL878494.1"/>
</dbReference>
<keyword evidence="5" id="KW-0813">Transport</keyword>
<dbReference type="AlphaFoldDB" id="F2BCH4"/>
<keyword evidence="9" id="KW-0564">Palmitate</keyword>
<dbReference type="STRING" id="267212.GCA_001063965_00306"/>
<evidence type="ECO:0000313" key="14">
    <source>
        <dbReference type="EMBL" id="EGF10958.1"/>
    </source>
</evidence>
<dbReference type="InterPro" id="IPR004565">
    <property type="entry name" value="OM_lipoprot_LolB"/>
</dbReference>
<evidence type="ECO:0000256" key="2">
    <source>
        <dbReference type="ARBA" id="ARBA00009696"/>
    </source>
</evidence>
<evidence type="ECO:0000256" key="9">
    <source>
        <dbReference type="ARBA" id="ARBA00023139"/>
    </source>
</evidence>
<comment type="subunit">
    <text evidence="3">Monomer.</text>
</comment>
<dbReference type="InterPro" id="IPR029046">
    <property type="entry name" value="LolA/LolB/LppX"/>
</dbReference>
<feature type="chain" id="PRO_5003274179" description="Outer-membrane lipoprotein LolB" evidence="13">
    <location>
        <begin position="22"/>
        <end position="196"/>
    </location>
</feature>